<accession>A0A9N8S372</accession>
<dbReference type="Proteomes" id="UP000789704">
    <property type="component" value="Unassembled WGS sequence"/>
</dbReference>
<dbReference type="AlphaFoldDB" id="A0A9N8S372"/>
<evidence type="ECO:0000313" key="1">
    <source>
        <dbReference type="EMBL" id="CAG4928475.1"/>
    </source>
</evidence>
<dbReference type="EMBL" id="CAJQZC010000024">
    <property type="protein sequence ID" value="CAG4928475.1"/>
    <property type="molecule type" value="Genomic_DNA"/>
</dbReference>
<evidence type="ECO:0000313" key="2">
    <source>
        <dbReference type="Proteomes" id="UP000789704"/>
    </source>
</evidence>
<name>A0A9N8S372_9BURK</name>
<keyword evidence="2" id="KW-1185">Reference proteome</keyword>
<comment type="caution">
    <text evidence="1">The sequence shown here is derived from an EMBL/GenBank/DDBJ whole genome shotgun (WGS) entry which is preliminary data.</text>
</comment>
<reference evidence="1" key="1">
    <citation type="submission" date="2021-04" db="EMBL/GenBank/DDBJ databases">
        <authorList>
            <person name="Vanwijnsberghe S."/>
        </authorList>
    </citation>
    <scope>NUCLEOTIDE SEQUENCE</scope>
    <source>
        <strain evidence="1">LMG 31841</strain>
    </source>
</reference>
<gene>
    <name evidence="1" type="ORF">LMG31841_05825</name>
</gene>
<organism evidence="1 2">
    <name type="scientific">Paraburkholderia saeva</name>
    <dbReference type="NCBI Taxonomy" id="2777537"/>
    <lineage>
        <taxon>Bacteria</taxon>
        <taxon>Pseudomonadati</taxon>
        <taxon>Pseudomonadota</taxon>
        <taxon>Betaproteobacteria</taxon>
        <taxon>Burkholderiales</taxon>
        <taxon>Burkholderiaceae</taxon>
        <taxon>Paraburkholderia</taxon>
    </lineage>
</organism>
<protein>
    <submittedName>
        <fullName evidence="1">Uncharacterized protein</fullName>
    </submittedName>
</protein>
<sequence>MARTSAARGMPQMAARLGAGLLATASDCMFCRLVLGIVMRGSVGLYCGYNVEDG</sequence>
<proteinExistence type="predicted"/>